<protein>
    <submittedName>
        <fullName evidence="2">Nucleotide-binding protein, UspA family</fullName>
    </submittedName>
</protein>
<sequence>MEKFEPLTFQRILLTVDPDDSKSTQRAFRYAVTMAIKFKASLGICSVLENNDINIYDSLTPSKIEAKRDQLREVVGGYADCASNAGVEDVTPIISVGGSIDDEILDSIAPKFQADLLICGADATGEHGNRSISVKLVKKSKISTIIIR</sequence>
<proteinExistence type="predicted"/>
<comment type="caution">
    <text evidence="2">The sequence shown here is derived from an EMBL/GenBank/DDBJ whole genome shotgun (WGS) entry which is preliminary data.</text>
</comment>
<organism evidence="2 3">
    <name type="scientific">Fructilactobacillus fructivorans</name>
    <dbReference type="NCBI Taxonomy" id="1614"/>
    <lineage>
        <taxon>Bacteria</taxon>
        <taxon>Bacillati</taxon>
        <taxon>Bacillota</taxon>
        <taxon>Bacilli</taxon>
        <taxon>Lactobacillales</taxon>
        <taxon>Lactobacillaceae</taxon>
        <taxon>Fructilactobacillus</taxon>
    </lineage>
</organism>
<dbReference type="Pfam" id="PF00582">
    <property type="entry name" value="Usp"/>
    <property type="match status" value="1"/>
</dbReference>
<dbReference type="Gene3D" id="3.40.50.620">
    <property type="entry name" value="HUPs"/>
    <property type="match status" value="1"/>
</dbReference>
<keyword evidence="3" id="KW-1185">Reference proteome</keyword>
<dbReference type="EMBL" id="JOJZ01000013">
    <property type="protein sequence ID" value="KID41970.1"/>
    <property type="molecule type" value="Genomic_DNA"/>
</dbReference>
<dbReference type="RefSeq" id="WP_052236591.1">
    <property type="nucleotide sequence ID" value="NZ_JOJZ01000013.1"/>
</dbReference>
<name>A0A0C1LYL1_9LACO</name>
<accession>A0A0C1LYL1</accession>
<dbReference type="PATRIC" id="fig|1614.7.peg.608"/>
<dbReference type="SUPFAM" id="SSF52402">
    <property type="entry name" value="Adenine nucleotide alpha hydrolases-like"/>
    <property type="match status" value="1"/>
</dbReference>
<dbReference type="InterPro" id="IPR006016">
    <property type="entry name" value="UspA"/>
</dbReference>
<feature type="domain" description="UspA" evidence="1">
    <location>
        <begin position="9"/>
        <end position="148"/>
    </location>
</feature>
<reference evidence="2 3" key="1">
    <citation type="submission" date="2014-06" db="EMBL/GenBank/DDBJ databases">
        <title>Functional and comparative genomic analyses of the Drosophila gut microbiota identify candidate symbiosis factors.</title>
        <authorList>
            <person name="Newell P.D."/>
            <person name="Chaston J.M."/>
            <person name="Douglas A.E."/>
        </authorList>
    </citation>
    <scope>NUCLEOTIDE SEQUENCE [LARGE SCALE GENOMIC DNA]</scope>
    <source>
        <strain evidence="2 3">DmCS_002</strain>
    </source>
</reference>
<dbReference type="OrthoDB" id="2306777at2"/>
<dbReference type="AlphaFoldDB" id="A0A0C1LYL1"/>
<evidence type="ECO:0000259" key="1">
    <source>
        <dbReference type="Pfam" id="PF00582"/>
    </source>
</evidence>
<evidence type="ECO:0000313" key="2">
    <source>
        <dbReference type="EMBL" id="KID41970.1"/>
    </source>
</evidence>
<dbReference type="InterPro" id="IPR014729">
    <property type="entry name" value="Rossmann-like_a/b/a_fold"/>
</dbReference>
<dbReference type="CDD" id="cd00293">
    <property type="entry name" value="USP-like"/>
    <property type="match status" value="1"/>
</dbReference>
<dbReference type="GeneID" id="74913309"/>
<gene>
    <name evidence="2" type="ORF">LfDm3_0638</name>
</gene>
<dbReference type="Proteomes" id="UP000031397">
    <property type="component" value="Unassembled WGS sequence"/>
</dbReference>
<evidence type="ECO:0000313" key="3">
    <source>
        <dbReference type="Proteomes" id="UP000031397"/>
    </source>
</evidence>